<comment type="similarity">
    <text evidence="8">Belongs to the two pore domain potassium channel (TC 1.A.1.8) family.</text>
</comment>
<dbReference type="PANTHER" id="PTHR11003:SF86">
    <property type="entry name" value="POTASSIUM CHANNEL DOMAIN-CONTAINING PROTEIN"/>
    <property type="match status" value="1"/>
</dbReference>
<feature type="compositionally biased region" description="Basic and acidic residues" evidence="9">
    <location>
        <begin position="507"/>
        <end position="531"/>
    </location>
</feature>
<feature type="compositionally biased region" description="Basic and acidic residues" evidence="9">
    <location>
        <begin position="79"/>
        <end position="92"/>
    </location>
</feature>
<dbReference type="SUPFAM" id="SSF81324">
    <property type="entry name" value="Voltage-gated potassium channels"/>
    <property type="match status" value="2"/>
</dbReference>
<dbReference type="EMBL" id="JBICCN010000143">
    <property type="protein sequence ID" value="KAL3090177.1"/>
    <property type="molecule type" value="Genomic_DNA"/>
</dbReference>
<proteinExistence type="inferred from homology"/>
<evidence type="ECO:0000259" key="11">
    <source>
        <dbReference type="Pfam" id="PF07885"/>
    </source>
</evidence>
<evidence type="ECO:0000256" key="1">
    <source>
        <dbReference type="ARBA" id="ARBA00004141"/>
    </source>
</evidence>
<feature type="transmembrane region" description="Helical" evidence="10">
    <location>
        <begin position="336"/>
        <end position="357"/>
    </location>
</feature>
<evidence type="ECO:0000256" key="10">
    <source>
        <dbReference type="SAM" id="Phobius"/>
    </source>
</evidence>
<keyword evidence="7 8" id="KW-0407">Ion channel</keyword>
<dbReference type="Pfam" id="PF07885">
    <property type="entry name" value="Ion_trans_2"/>
    <property type="match status" value="2"/>
</dbReference>
<feature type="compositionally biased region" description="Basic and acidic residues" evidence="9">
    <location>
        <begin position="296"/>
        <end position="323"/>
    </location>
</feature>
<feature type="compositionally biased region" description="Basic and acidic residues" evidence="9">
    <location>
        <begin position="583"/>
        <end position="651"/>
    </location>
</feature>
<keyword evidence="4 10" id="KW-1133">Transmembrane helix</keyword>
<comment type="caution">
    <text evidence="12">The sequence shown here is derived from an EMBL/GenBank/DDBJ whole genome shotgun (WGS) entry which is preliminary data.</text>
</comment>
<evidence type="ECO:0000313" key="12">
    <source>
        <dbReference type="EMBL" id="KAL3090177.1"/>
    </source>
</evidence>
<evidence type="ECO:0000256" key="5">
    <source>
        <dbReference type="ARBA" id="ARBA00023065"/>
    </source>
</evidence>
<keyword evidence="6 10" id="KW-0472">Membrane</keyword>
<dbReference type="InterPro" id="IPR013099">
    <property type="entry name" value="K_chnl_dom"/>
</dbReference>
<feature type="transmembrane region" description="Helical" evidence="10">
    <location>
        <begin position="137"/>
        <end position="157"/>
    </location>
</feature>
<feature type="compositionally biased region" description="Basic residues" evidence="9">
    <location>
        <begin position="886"/>
        <end position="897"/>
    </location>
</feature>
<feature type="domain" description="Potassium channel" evidence="11">
    <location>
        <begin position="220"/>
        <end position="277"/>
    </location>
</feature>
<feature type="compositionally biased region" description="Basic and acidic residues" evidence="9">
    <location>
        <begin position="901"/>
        <end position="934"/>
    </location>
</feature>
<feature type="compositionally biased region" description="Basic and acidic residues" evidence="9">
    <location>
        <begin position="739"/>
        <end position="748"/>
    </location>
</feature>
<name>A0ABD2JHY9_HETSC</name>
<evidence type="ECO:0000256" key="8">
    <source>
        <dbReference type="RuleBase" id="RU003857"/>
    </source>
</evidence>
<sequence length="1010" mass="116157">MNPKSAELETEHSEWAATDRPMAFGTAQLAEDFGLPRDATPSRMACHCHNSATTSSRYENVAISVPTSPSLPSPSNEWGAKRSEMPKNEGQRARNSSIRASVHSTANSARHQQQLNSAKSFFAKLQFFYEHSPLRHFAPFLLLIAYALLGALLFFVLESENERQLLADEQRQLEVLRSRTLQRLDGTLRASARDRWSKSKKVLTDYERDFARLKVPEGTLEWTYLGALFYVGTVFTTIGYGNITPRTSPGQALSILYAIVGIPLVLAILNQTSKKMTKWLSEKWLCYRERIKSKTDLPPTKDERAMEEGKGGERGAEEGRGTKEEEEQMESRTIPVWMALSIVSGYVCTIAAIFLIWESRWSYFTSFYFICISCLTIGLGDVVPDHPHMLILMFVFVIFGLSFVSMLLSVIQIKMEEWLYKMMIQMQKEYQKALREVTDPTERDRIIAQMFAREPWYMRQLAPLCVSETQKAKLENLTQCYEKVTKSENTRGTQTEQSEEEEEETEEQTKRTHTEQKEDGQKSQRAVKTEDEYISARAALSSSSGSLSRSISDATSLPMDPASSPRHFCSKEVQTELSGNSLDKMERDREREEREREELSKEREKEERDREEKREREKEEEMREREREEREREERRREREKEERKEREKTIKIKTSSKAVDTGNHFIVQKKHCGTQLRAATSNKRTDTKGLIRTEERMAETNEMIRKMVVKGVQTDQRDEKRQQRSVQTMYPSEEEEQSEKLKADQRRRMFSLTGREAEFEEEPVTDAWAQCSPPPELCDIGAQTDQWQPLIEPFEEDETFEKMEDEDEEASINGSEQRERSESVTATVGDEMEELLNMAYPNRAEKKDLVIQTDDSYLRIARRLDKLRTNRTDLNVYCTGANPPPRRKADGRRKSLRFLEPIRDSFRPKRQSKMPESEEKTAAEEQTDRRRVEAGTSPQRPTKSGRVAQLVATHEQNSSGGGGSQHGTAPPSAMTTVVGRARKNVRHVRMADDEQQHGDDDGGEAGGER</sequence>
<feature type="region of interest" description="Disordered" evidence="9">
    <location>
        <begin position="799"/>
        <end position="830"/>
    </location>
</feature>
<dbReference type="Gene3D" id="1.10.287.70">
    <property type="match status" value="1"/>
</dbReference>
<feature type="compositionally biased region" description="Low complexity" evidence="9">
    <location>
        <begin position="535"/>
        <end position="552"/>
    </location>
</feature>
<feature type="transmembrane region" description="Helical" evidence="10">
    <location>
        <begin position="390"/>
        <end position="411"/>
    </location>
</feature>
<reference evidence="12 13" key="1">
    <citation type="submission" date="2024-10" db="EMBL/GenBank/DDBJ databases">
        <authorList>
            <person name="Kim D."/>
        </authorList>
    </citation>
    <scope>NUCLEOTIDE SEQUENCE [LARGE SCALE GENOMIC DNA]</scope>
    <source>
        <strain evidence="12">Taebaek</strain>
    </source>
</reference>
<dbReference type="InterPro" id="IPR003280">
    <property type="entry name" value="2pore_dom_K_chnl"/>
</dbReference>
<feature type="region of interest" description="Disordered" evidence="9">
    <location>
        <begin position="64"/>
        <end position="110"/>
    </location>
</feature>
<dbReference type="PANTHER" id="PTHR11003">
    <property type="entry name" value="POTASSIUM CHANNEL, SUBFAMILY K"/>
    <property type="match status" value="1"/>
</dbReference>
<dbReference type="GO" id="GO:0034220">
    <property type="term" value="P:monoatomic ion transmembrane transport"/>
    <property type="evidence" value="ECO:0007669"/>
    <property type="project" value="UniProtKB-KW"/>
</dbReference>
<feature type="transmembrane region" description="Helical" evidence="10">
    <location>
        <begin position="252"/>
        <end position="269"/>
    </location>
</feature>
<evidence type="ECO:0000256" key="9">
    <source>
        <dbReference type="SAM" id="MobiDB-lite"/>
    </source>
</evidence>
<feature type="compositionally biased region" description="Acidic residues" evidence="9">
    <location>
        <begin position="799"/>
        <end position="811"/>
    </location>
</feature>
<keyword evidence="13" id="KW-1185">Reference proteome</keyword>
<accession>A0ABD2JHY9</accession>
<evidence type="ECO:0000256" key="2">
    <source>
        <dbReference type="ARBA" id="ARBA00022448"/>
    </source>
</evidence>
<dbReference type="PRINTS" id="PR01333">
    <property type="entry name" value="2POREKCHANEL"/>
</dbReference>
<comment type="subcellular location">
    <subcellularLocation>
        <location evidence="1">Membrane</location>
        <topology evidence="1">Multi-pass membrane protein</topology>
    </subcellularLocation>
</comment>
<feature type="compositionally biased region" description="Basic and acidic residues" evidence="9">
    <location>
        <begin position="990"/>
        <end position="1010"/>
    </location>
</feature>
<feature type="transmembrane region" description="Helical" evidence="10">
    <location>
        <begin position="222"/>
        <end position="240"/>
    </location>
</feature>
<feature type="region of interest" description="Disordered" evidence="9">
    <location>
        <begin position="713"/>
        <end position="782"/>
    </location>
</feature>
<evidence type="ECO:0000313" key="13">
    <source>
        <dbReference type="Proteomes" id="UP001620645"/>
    </source>
</evidence>
<feature type="compositionally biased region" description="Acidic residues" evidence="9">
    <location>
        <begin position="497"/>
        <end position="506"/>
    </location>
</feature>
<dbReference type="Proteomes" id="UP001620645">
    <property type="component" value="Unassembled WGS sequence"/>
</dbReference>
<dbReference type="AlphaFoldDB" id="A0ABD2JHY9"/>
<feature type="transmembrane region" description="Helical" evidence="10">
    <location>
        <begin position="363"/>
        <end position="383"/>
    </location>
</feature>
<keyword evidence="3 8" id="KW-0812">Transmembrane</keyword>
<dbReference type="GO" id="GO:0016020">
    <property type="term" value="C:membrane"/>
    <property type="evidence" value="ECO:0007669"/>
    <property type="project" value="UniProtKB-SubCell"/>
</dbReference>
<organism evidence="12 13">
    <name type="scientific">Heterodera schachtii</name>
    <name type="common">Sugarbeet cyst nematode worm</name>
    <name type="synonym">Tylenchus schachtii</name>
    <dbReference type="NCBI Taxonomy" id="97005"/>
    <lineage>
        <taxon>Eukaryota</taxon>
        <taxon>Metazoa</taxon>
        <taxon>Ecdysozoa</taxon>
        <taxon>Nematoda</taxon>
        <taxon>Chromadorea</taxon>
        <taxon>Rhabditida</taxon>
        <taxon>Tylenchina</taxon>
        <taxon>Tylenchomorpha</taxon>
        <taxon>Tylenchoidea</taxon>
        <taxon>Heteroderidae</taxon>
        <taxon>Heteroderinae</taxon>
        <taxon>Heterodera</taxon>
    </lineage>
</organism>
<evidence type="ECO:0000256" key="7">
    <source>
        <dbReference type="ARBA" id="ARBA00023303"/>
    </source>
</evidence>
<feature type="region of interest" description="Disordered" evidence="9">
    <location>
        <begin position="486"/>
        <end position="667"/>
    </location>
</feature>
<feature type="compositionally biased region" description="Polar residues" evidence="9">
    <location>
        <begin position="93"/>
        <end position="110"/>
    </location>
</feature>
<keyword evidence="5 8" id="KW-0406">Ion transport</keyword>
<protein>
    <recommendedName>
        <fullName evidence="11">Potassium channel domain-containing protein</fullName>
    </recommendedName>
</protein>
<feature type="domain" description="Potassium channel" evidence="11">
    <location>
        <begin position="343"/>
        <end position="416"/>
    </location>
</feature>
<gene>
    <name evidence="12" type="ORF">niasHS_006629</name>
</gene>
<feature type="region of interest" description="Disordered" evidence="9">
    <location>
        <begin position="876"/>
        <end position="1010"/>
    </location>
</feature>
<evidence type="ECO:0000256" key="3">
    <source>
        <dbReference type="ARBA" id="ARBA00022692"/>
    </source>
</evidence>
<evidence type="ECO:0000256" key="4">
    <source>
        <dbReference type="ARBA" id="ARBA00022989"/>
    </source>
</evidence>
<keyword evidence="2 8" id="KW-0813">Transport</keyword>
<feature type="compositionally biased region" description="Low complexity" evidence="9">
    <location>
        <begin position="64"/>
        <end position="75"/>
    </location>
</feature>
<feature type="region of interest" description="Disordered" evidence="9">
    <location>
        <begin position="296"/>
        <end position="327"/>
    </location>
</feature>
<evidence type="ECO:0000256" key="6">
    <source>
        <dbReference type="ARBA" id="ARBA00023136"/>
    </source>
</evidence>